<proteinExistence type="predicted"/>
<evidence type="ECO:0000313" key="6">
    <source>
        <dbReference type="Proteomes" id="UP000219573"/>
    </source>
</evidence>
<keyword evidence="3" id="KW-0808">Transferase</keyword>
<evidence type="ECO:0000256" key="2">
    <source>
        <dbReference type="ARBA" id="ARBA00022490"/>
    </source>
</evidence>
<evidence type="ECO:0000256" key="3">
    <source>
        <dbReference type="ARBA" id="ARBA00022679"/>
    </source>
</evidence>
<dbReference type="PANTHER" id="PTHR10683">
    <property type="entry name" value="TRANSALDOLASE"/>
    <property type="match status" value="1"/>
</dbReference>
<dbReference type="PROSITE" id="PS01054">
    <property type="entry name" value="TRANSALDOLASE_1"/>
    <property type="match status" value="1"/>
</dbReference>
<comment type="subcellular location">
    <subcellularLocation>
        <location evidence="1">Cytoplasm</location>
    </subcellularLocation>
</comment>
<dbReference type="InterPro" id="IPR033919">
    <property type="entry name" value="TSA/FSA_arc/bac"/>
</dbReference>
<dbReference type="AlphaFoldDB" id="A0A285HPM1"/>
<name>A0A285HPM1_9FIRM</name>
<dbReference type="PANTHER" id="PTHR10683:SF36">
    <property type="entry name" value="TRANSALDOLASE"/>
    <property type="match status" value="1"/>
</dbReference>
<dbReference type="InterPro" id="IPR004731">
    <property type="entry name" value="Transaldolase_3B/F6P_aldolase"/>
</dbReference>
<evidence type="ECO:0000256" key="1">
    <source>
        <dbReference type="ARBA" id="ARBA00004496"/>
    </source>
</evidence>
<dbReference type="InterPro" id="IPR001585">
    <property type="entry name" value="TAL/FSA"/>
</dbReference>
<dbReference type="GO" id="GO:0016740">
    <property type="term" value="F:transferase activity"/>
    <property type="evidence" value="ECO:0007669"/>
    <property type="project" value="UniProtKB-KW"/>
</dbReference>
<organism evidence="5 6">
    <name type="scientific">Orenia metallireducens</name>
    <dbReference type="NCBI Taxonomy" id="1413210"/>
    <lineage>
        <taxon>Bacteria</taxon>
        <taxon>Bacillati</taxon>
        <taxon>Bacillota</taxon>
        <taxon>Clostridia</taxon>
        <taxon>Halanaerobiales</taxon>
        <taxon>Halobacteroidaceae</taxon>
        <taxon>Orenia</taxon>
    </lineage>
</organism>
<dbReference type="GO" id="GO:0005975">
    <property type="term" value="P:carbohydrate metabolic process"/>
    <property type="evidence" value="ECO:0007669"/>
    <property type="project" value="InterPro"/>
</dbReference>
<accession>A0A285HPM1</accession>
<gene>
    <name evidence="5" type="ORF">SAMN06265827_12117</name>
</gene>
<dbReference type="Gene3D" id="3.20.20.70">
    <property type="entry name" value="Aldolase class I"/>
    <property type="match status" value="1"/>
</dbReference>
<dbReference type="RefSeq" id="WP_097018644.1">
    <property type="nucleotide sequence ID" value="NZ_OBDZ01000021.1"/>
</dbReference>
<keyword evidence="4" id="KW-0704">Schiff base</keyword>
<dbReference type="NCBIfam" id="TIGR00875">
    <property type="entry name" value="fsa_talC_mipB"/>
    <property type="match status" value="1"/>
</dbReference>
<dbReference type="NCBIfam" id="NF009299">
    <property type="entry name" value="PRK12656.1"/>
    <property type="match status" value="1"/>
</dbReference>
<keyword evidence="6" id="KW-1185">Reference proteome</keyword>
<dbReference type="STRING" id="1413210.U472_05635"/>
<reference evidence="6" key="1">
    <citation type="submission" date="2017-09" db="EMBL/GenBank/DDBJ databases">
        <authorList>
            <person name="Varghese N."/>
            <person name="Submissions S."/>
        </authorList>
    </citation>
    <scope>NUCLEOTIDE SEQUENCE [LARGE SCALE GENOMIC DNA]</scope>
    <source>
        <strain evidence="6">MSL47</strain>
    </source>
</reference>
<dbReference type="Pfam" id="PF00923">
    <property type="entry name" value="TAL_FSA"/>
    <property type="match status" value="1"/>
</dbReference>
<dbReference type="GO" id="GO:0016832">
    <property type="term" value="F:aldehyde-lyase activity"/>
    <property type="evidence" value="ECO:0007669"/>
    <property type="project" value="InterPro"/>
</dbReference>
<sequence length="225" mass="25015">MLILLDTANLEKIKRLNDLYPLDGVTTNPSIIAKEDKDFLELLAEIRNIIGEDKMLHAQVLSTKAEEMIEEAEFLAKKFGENLYIKIPVIPEGIKAIKNLSKQGVKITATAVFTPQQAFMAAKAGADFVAPYVNRLDNISADGIKVVVEIIELFKVHRLDTKVIAASFKNINQIHQCLLQGSQAVTANPDLIEKLVYHPMTNLGVEGFIADWERVYGEGKKVNNL</sequence>
<dbReference type="GO" id="GO:0005737">
    <property type="term" value="C:cytoplasm"/>
    <property type="evidence" value="ECO:0007669"/>
    <property type="project" value="UniProtKB-SubCell"/>
</dbReference>
<dbReference type="FunFam" id="3.20.20.70:FF:000018">
    <property type="entry name" value="Probable transaldolase"/>
    <property type="match status" value="1"/>
</dbReference>
<evidence type="ECO:0000313" key="5">
    <source>
        <dbReference type="EMBL" id="SNY36631.1"/>
    </source>
</evidence>
<dbReference type="CDD" id="cd00956">
    <property type="entry name" value="Transaldolase_FSA"/>
    <property type="match status" value="1"/>
</dbReference>
<dbReference type="SUPFAM" id="SSF51569">
    <property type="entry name" value="Aldolase"/>
    <property type="match status" value="1"/>
</dbReference>
<dbReference type="EMBL" id="OBDZ01000021">
    <property type="protein sequence ID" value="SNY36631.1"/>
    <property type="molecule type" value="Genomic_DNA"/>
</dbReference>
<evidence type="ECO:0000256" key="4">
    <source>
        <dbReference type="ARBA" id="ARBA00023270"/>
    </source>
</evidence>
<dbReference type="Proteomes" id="UP000219573">
    <property type="component" value="Unassembled WGS sequence"/>
</dbReference>
<dbReference type="InterPro" id="IPR018225">
    <property type="entry name" value="Transaldolase_AS"/>
</dbReference>
<protein>
    <submittedName>
        <fullName evidence="5">Fructose-6-phosphate aldolase 2</fullName>
    </submittedName>
</protein>
<keyword evidence="2" id="KW-0963">Cytoplasm</keyword>
<dbReference type="InterPro" id="IPR013785">
    <property type="entry name" value="Aldolase_TIM"/>
</dbReference>